<organism evidence="1 2">
    <name type="scientific">Haematococcus lacustris</name>
    <name type="common">Green alga</name>
    <name type="synonym">Haematococcus pluvialis</name>
    <dbReference type="NCBI Taxonomy" id="44745"/>
    <lineage>
        <taxon>Eukaryota</taxon>
        <taxon>Viridiplantae</taxon>
        <taxon>Chlorophyta</taxon>
        <taxon>core chlorophytes</taxon>
        <taxon>Chlorophyceae</taxon>
        <taxon>CS clade</taxon>
        <taxon>Chlamydomonadales</taxon>
        <taxon>Haematococcaceae</taxon>
        <taxon>Haematococcus</taxon>
    </lineage>
</organism>
<dbReference type="AlphaFoldDB" id="A0A6A0A9D7"/>
<evidence type="ECO:0000313" key="2">
    <source>
        <dbReference type="Proteomes" id="UP000485058"/>
    </source>
</evidence>
<comment type="caution">
    <text evidence="1">The sequence shown here is derived from an EMBL/GenBank/DDBJ whole genome shotgun (WGS) entry which is preliminary data.</text>
</comment>
<accession>A0A6A0A9D7</accession>
<dbReference type="Proteomes" id="UP000485058">
    <property type="component" value="Unassembled WGS sequence"/>
</dbReference>
<gene>
    <name evidence="1" type="ORF">HaLaN_27869</name>
</gene>
<reference evidence="1 2" key="1">
    <citation type="submission" date="2020-02" db="EMBL/GenBank/DDBJ databases">
        <title>Draft genome sequence of Haematococcus lacustris strain NIES-144.</title>
        <authorList>
            <person name="Morimoto D."/>
            <person name="Nakagawa S."/>
            <person name="Yoshida T."/>
            <person name="Sawayama S."/>
        </authorList>
    </citation>
    <scope>NUCLEOTIDE SEQUENCE [LARGE SCALE GENOMIC DNA]</scope>
    <source>
        <strain evidence="1 2">NIES-144</strain>
    </source>
</reference>
<proteinExistence type="predicted"/>
<sequence length="252" mass="26953">MQFTQQAGCDAGMPLGRSRAPTTPPVVVLAQHRPALLAALPDPAGACCSVACCRLGAPHSAPLWRQLSTAGSVVGAQGYNAHRSREGEWCPANQVGSRTLPPPAPSYQPYVCFTCLLGPPFHIFTTPAWALPDLASFLAIVVEVLRLGLYSSPVVGSPLSCTLALFTRPGTLQPRVQHARLGPFTCSSGVVEQGRAGYVCWGHLFNRLLWLPVQGRCSQGAEHDPPCLECFVSFLAVRVKGLMAGQAPSWRW</sequence>
<name>A0A6A0A9D7_HAELA</name>
<dbReference type="EMBL" id="BLLF01004249">
    <property type="protein sequence ID" value="GFH29236.1"/>
    <property type="molecule type" value="Genomic_DNA"/>
</dbReference>
<keyword evidence="2" id="KW-1185">Reference proteome</keyword>
<evidence type="ECO:0000313" key="1">
    <source>
        <dbReference type="EMBL" id="GFH29236.1"/>
    </source>
</evidence>
<protein>
    <submittedName>
        <fullName evidence="1">Uncharacterized protein</fullName>
    </submittedName>
</protein>